<dbReference type="SUPFAM" id="SSF52833">
    <property type="entry name" value="Thioredoxin-like"/>
    <property type="match status" value="1"/>
</dbReference>
<dbReference type="Gene3D" id="3.40.30.10">
    <property type="entry name" value="Glutaredoxin"/>
    <property type="match status" value="1"/>
</dbReference>
<proteinExistence type="predicted"/>
<sequence length="257" mass="29034">MNKKVSLLLVGLGCLAALIGADQYSRYTAKVEASKPSEPTEGVHYKEIEIPEDAKVILNKLGVKEGETFEIMSYTCPACNNMEPLLHHFEVLGIKVHKFQIGMDNIPLAEAEYFVKEKSAHNLPEFRKEMFTKMLSSASSEEKVTFAKHIPLEYGLSLDNLAELDVKATEYKYLTLALADKLKVSHTPTIYVAGKYELIQKNHNSFEQFSKTFMAAYEAYMKDRESEVKAKLEEMEKNSISDPTNDKEVYSQDGLAK</sequence>
<evidence type="ECO:0000313" key="3">
    <source>
        <dbReference type="Proteomes" id="UP001253193"/>
    </source>
</evidence>
<accession>A0AAW8PZI0</accession>
<organism evidence="2 3">
    <name type="scientific">Vibrio parahaemolyticus</name>
    <dbReference type="NCBI Taxonomy" id="670"/>
    <lineage>
        <taxon>Bacteria</taxon>
        <taxon>Pseudomonadati</taxon>
        <taxon>Pseudomonadota</taxon>
        <taxon>Gammaproteobacteria</taxon>
        <taxon>Vibrionales</taxon>
        <taxon>Vibrionaceae</taxon>
        <taxon>Vibrio</taxon>
    </lineage>
</organism>
<evidence type="ECO:0000313" key="2">
    <source>
        <dbReference type="EMBL" id="MDS1821651.1"/>
    </source>
</evidence>
<dbReference type="Proteomes" id="UP001253193">
    <property type="component" value="Unassembled WGS sequence"/>
</dbReference>
<dbReference type="RefSeq" id="WP_311020566.1">
    <property type="nucleotide sequence ID" value="NZ_JAUHGG010000003.1"/>
</dbReference>
<comment type="caution">
    <text evidence="2">The sequence shown here is derived from an EMBL/GenBank/DDBJ whole genome shotgun (WGS) entry which is preliminary data.</text>
</comment>
<feature type="region of interest" description="Disordered" evidence="1">
    <location>
        <begin position="233"/>
        <end position="257"/>
    </location>
</feature>
<dbReference type="EMBL" id="JAUHGG010000003">
    <property type="protein sequence ID" value="MDS1821651.1"/>
    <property type="molecule type" value="Genomic_DNA"/>
</dbReference>
<reference evidence="2" key="1">
    <citation type="submission" date="2023-06" db="EMBL/GenBank/DDBJ databases">
        <title>Genomic Diversity of Vibrio spp. and Metagenomic Analysis of Pathogens in Florida Gulf Coastal Waters Following Hurricane Ian.</title>
        <authorList>
            <person name="Brumfield K.D."/>
        </authorList>
    </citation>
    <scope>NUCLEOTIDE SEQUENCE</scope>
    <source>
        <strain evidence="2">WBS2B-138</strain>
    </source>
</reference>
<protein>
    <submittedName>
        <fullName evidence="2">Uncharacterized protein</fullName>
    </submittedName>
</protein>
<dbReference type="InterPro" id="IPR036249">
    <property type="entry name" value="Thioredoxin-like_sf"/>
</dbReference>
<name>A0AAW8PZI0_VIBPH</name>
<evidence type="ECO:0000256" key="1">
    <source>
        <dbReference type="SAM" id="MobiDB-lite"/>
    </source>
</evidence>
<gene>
    <name evidence="2" type="ORF">QX249_13335</name>
</gene>
<dbReference type="AlphaFoldDB" id="A0AAW8PZI0"/>